<reference evidence="2 3" key="1">
    <citation type="submission" date="2024-09" db="EMBL/GenBank/DDBJ databases">
        <authorList>
            <person name="Sun Q."/>
            <person name="Mori K."/>
        </authorList>
    </citation>
    <scope>NUCLEOTIDE SEQUENCE [LARGE SCALE GENOMIC DNA]</scope>
    <source>
        <strain evidence="2 3">JCM 3028</strain>
    </source>
</reference>
<sequence>MNEPHASPNEQSPELSGTESIVRALGAIAPPSKTRNNAYVVRGFSSALIILAGVIGFLSALNGNESFAPLAVVFAIIGIGGRIEAAIRLRP</sequence>
<feature type="transmembrane region" description="Helical" evidence="1">
    <location>
        <begin position="39"/>
        <end position="61"/>
    </location>
</feature>
<accession>A0ABV5T5U6</accession>
<name>A0ABV5T5U6_9ACTN</name>
<dbReference type="Proteomes" id="UP001589610">
    <property type="component" value="Unassembled WGS sequence"/>
</dbReference>
<evidence type="ECO:0000313" key="2">
    <source>
        <dbReference type="EMBL" id="MFB9674452.1"/>
    </source>
</evidence>
<organism evidence="2 3">
    <name type="scientific">Streptosporangium vulgare</name>
    <dbReference type="NCBI Taxonomy" id="46190"/>
    <lineage>
        <taxon>Bacteria</taxon>
        <taxon>Bacillati</taxon>
        <taxon>Actinomycetota</taxon>
        <taxon>Actinomycetes</taxon>
        <taxon>Streptosporangiales</taxon>
        <taxon>Streptosporangiaceae</taxon>
        <taxon>Streptosporangium</taxon>
    </lineage>
</organism>
<protein>
    <recommendedName>
        <fullName evidence="4">DUF3040 domain-containing protein</fullName>
    </recommendedName>
</protein>
<feature type="transmembrane region" description="Helical" evidence="1">
    <location>
        <begin position="67"/>
        <end position="87"/>
    </location>
</feature>
<keyword evidence="3" id="KW-1185">Reference proteome</keyword>
<dbReference type="EMBL" id="JBHMBS010000001">
    <property type="protein sequence ID" value="MFB9674452.1"/>
    <property type="molecule type" value="Genomic_DNA"/>
</dbReference>
<evidence type="ECO:0008006" key="4">
    <source>
        <dbReference type="Google" id="ProtNLM"/>
    </source>
</evidence>
<evidence type="ECO:0000313" key="3">
    <source>
        <dbReference type="Proteomes" id="UP001589610"/>
    </source>
</evidence>
<proteinExistence type="predicted"/>
<gene>
    <name evidence="2" type="ORF">ACFFRH_03040</name>
</gene>
<dbReference type="RefSeq" id="WP_344750204.1">
    <property type="nucleotide sequence ID" value="NZ_BAAAWW010000222.1"/>
</dbReference>
<evidence type="ECO:0000256" key="1">
    <source>
        <dbReference type="SAM" id="Phobius"/>
    </source>
</evidence>
<keyword evidence="1" id="KW-0812">Transmembrane</keyword>
<keyword evidence="1" id="KW-1133">Transmembrane helix</keyword>
<comment type="caution">
    <text evidence="2">The sequence shown here is derived from an EMBL/GenBank/DDBJ whole genome shotgun (WGS) entry which is preliminary data.</text>
</comment>
<keyword evidence="1" id="KW-0472">Membrane</keyword>